<dbReference type="AlphaFoldDB" id="A0A077ZM66"/>
<dbReference type="Pfam" id="PF02263">
    <property type="entry name" value="GBP"/>
    <property type="match status" value="1"/>
</dbReference>
<proteinExistence type="inferred from homology"/>
<dbReference type="OrthoDB" id="2135133at2759"/>
<name>A0A077ZM66_STYLE</name>
<feature type="coiled-coil region" evidence="4">
    <location>
        <begin position="551"/>
        <end position="658"/>
    </location>
</feature>
<keyword evidence="4" id="KW-0175">Coiled coil</keyword>
<feature type="compositionally biased region" description="Polar residues" evidence="5">
    <location>
        <begin position="707"/>
        <end position="728"/>
    </location>
</feature>
<gene>
    <name evidence="7" type="primary">Contig19226.g20382</name>
    <name evidence="7" type="ORF">STYLEM_12</name>
</gene>
<dbReference type="InterPro" id="IPR027417">
    <property type="entry name" value="P-loop_NTPase"/>
</dbReference>
<feature type="compositionally biased region" description="Basic and acidic residues" evidence="5">
    <location>
        <begin position="673"/>
        <end position="683"/>
    </location>
</feature>
<comment type="similarity">
    <text evidence="3">Belongs to the TRAFAC class dynamin-like GTPase superfamily. GB1/RHD3 GTPase family.</text>
</comment>
<feature type="region of interest" description="Disordered" evidence="5">
    <location>
        <begin position="670"/>
        <end position="728"/>
    </location>
</feature>
<feature type="region of interest" description="Disordered" evidence="5">
    <location>
        <begin position="50"/>
        <end position="82"/>
    </location>
</feature>
<keyword evidence="8" id="KW-1185">Reference proteome</keyword>
<feature type="compositionally biased region" description="Polar residues" evidence="5">
    <location>
        <begin position="63"/>
        <end position="82"/>
    </location>
</feature>
<protein>
    <submittedName>
        <fullName evidence="7">Guanylate-binding n-terminal domain containing protein</fullName>
    </submittedName>
</protein>
<reference evidence="7 8" key="1">
    <citation type="submission" date="2014-06" db="EMBL/GenBank/DDBJ databases">
        <authorList>
            <person name="Swart Estienne"/>
        </authorList>
    </citation>
    <scope>NUCLEOTIDE SEQUENCE [LARGE SCALE GENOMIC DNA]</scope>
    <source>
        <strain evidence="7 8">130c</strain>
    </source>
</reference>
<dbReference type="InterPro" id="IPR015894">
    <property type="entry name" value="Guanylate-bd_N"/>
</dbReference>
<accession>A0A077ZM66</accession>
<feature type="domain" description="GB1/RHD3-type G" evidence="6">
    <location>
        <begin position="111"/>
        <end position="343"/>
    </location>
</feature>
<evidence type="ECO:0000256" key="3">
    <source>
        <dbReference type="PROSITE-ProRule" id="PRU01052"/>
    </source>
</evidence>
<evidence type="ECO:0000256" key="1">
    <source>
        <dbReference type="ARBA" id="ARBA00022741"/>
    </source>
</evidence>
<dbReference type="GO" id="GO:0003924">
    <property type="term" value="F:GTPase activity"/>
    <property type="evidence" value="ECO:0007669"/>
    <property type="project" value="InterPro"/>
</dbReference>
<evidence type="ECO:0000313" key="8">
    <source>
        <dbReference type="Proteomes" id="UP000039865"/>
    </source>
</evidence>
<dbReference type="EMBL" id="CCKQ01000016">
    <property type="protein sequence ID" value="CDW71073.1"/>
    <property type="molecule type" value="Genomic_DNA"/>
</dbReference>
<dbReference type="SUPFAM" id="SSF52540">
    <property type="entry name" value="P-loop containing nucleoside triphosphate hydrolases"/>
    <property type="match status" value="1"/>
</dbReference>
<dbReference type="InParanoid" id="A0A077ZM66"/>
<dbReference type="OMA" id="KFLWLLR"/>
<dbReference type="PROSITE" id="PS51715">
    <property type="entry name" value="G_GB1_RHD3"/>
    <property type="match status" value="1"/>
</dbReference>
<organism evidence="7 8">
    <name type="scientific">Stylonychia lemnae</name>
    <name type="common">Ciliate</name>
    <dbReference type="NCBI Taxonomy" id="5949"/>
    <lineage>
        <taxon>Eukaryota</taxon>
        <taxon>Sar</taxon>
        <taxon>Alveolata</taxon>
        <taxon>Ciliophora</taxon>
        <taxon>Intramacronucleata</taxon>
        <taxon>Spirotrichea</taxon>
        <taxon>Stichotrichia</taxon>
        <taxon>Sporadotrichida</taxon>
        <taxon>Oxytrichidae</taxon>
        <taxon>Stylonychinae</taxon>
        <taxon>Stylonychia</taxon>
    </lineage>
</organism>
<sequence>MPRMTYQQEIRNPIKLNQQEIEQQFNQRLTNMPMDDKFNFEDENIHYQESLTQKGKSQDKKNQIPSTDRSQTSPSDQEITQSSPIQLLKISQDLKKFELSEEGLKILRSIDTDIGIVAVTGAQRTGKSFILNLLLDQHGQKGFKISPSTKSCTQGIWIWGKPIFVKNRNMHIILLDTEGSGSLQKNQTHDSKIFALVVLLSSFFIFNSMQTIDENSISCLSVAAELSNFIKVKSSGNGEQILQSTTPKFLWLLRDFALELHENGRDITENEYLENRLSNFSKSTNERNKKVREALLKHFQQRELITLVRPVDEEDLLVKLDTLSWDQYRKEFRTKASILKHKVFYETPAKQMNNKCINGKILAALLWDNVLERETQRAFEKAQKLIEHSFKKISYPQEISDLLKIANDAIFMLDTQENFLDNKIDKQDVELKKKEIQRIIQDKLYEAKKKNLSASLQSVAQADKLAFKNIEDKLASIKNSYNEENLPQLQSDLHSYFKKLKYGATEGGGGPASLPFIKETFIDKIQQINKNLITNLNQKFRENKSNKVVDYEKYNEKLILFRDELEALEREEKIQQDKIVMMKSNFEQNEKMTQMRKDRLKQIEEERKKLEVNEFSKIQSVKLEDVNIDIIDSDRKQSRQLKQQISQIKEDNEEDFEEELELSQRRNIKQQLRQREEKDRRQFQPEQKQSKLKTVGRKQFTEDAKSTRSNNNNNQKQKYVLSSSDDQE</sequence>
<keyword evidence="1" id="KW-0547">Nucleotide-binding</keyword>
<dbReference type="GO" id="GO:0005525">
    <property type="term" value="F:GTP binding"/>
    <property type="evidence" value="ECO:0007669"/>
    <property type="project" value="UniProtKB-KW"/>
</dbReference>
<evidence type="ECO:0000256" key="5">
    <source>
        <dbReference type="SAM" id="MobiDB-lite"/>
    </source>
</evidence>
<dbReference type="InterPro" id="IPR030386">
    <property type="entry name" value="G_GB1_RHD3_dom"/>
</dbReference>
<dbReference type="Proteomes" id="UP000039865">
    <property type="component" value="Unassembled WGS sequence"/>
</dbReference>
<evidence type="ECO:0000259" key="6">
    <source>
        <dbReference type="PROSITE" id="PS51715"/>
    </source>
</evidence>
<evidence type="ECO:0000256" key="4">
    <source>
        <dbReference type="SAM" id="Coils"/>
    </source>
</evidence>
<keyword evidence="2" id="KW-0342">GTP-binding</keyword>
<evidence type="ECO:0000256" key="2">
    <source>
        <dbReference type="ARBA" id="ARBA00023134"/>
    </source>
</evidence>
<evidence type="ECO:0000313" key="7">
    <source>
        <dbReference type="EMBL" id="CDW71073.1"/>
    </source>
</evidence>
<dbReference type="Gene3D" id="3.40.50.300">
    <property type="entry name" value="P-loop containing nucleotide triphosphate hydrolases"/>
    <property type="match status" value="1"/>
</dbReference>
<dbReference type="PANTHER" id="PTHR10751">
    <property type="entry name" value="GUANYLATE BINDING PROTEIN"/>
    <property type="match status" value="1"/>
</dbReference>